<protein>
    <submittedName>
        <fullName evidence="2">Uncharacterized protein</fullName>
    </submittedName>
</protein>
<evidence type="ECO:0000256" key="1">
    <source>
        <dbReference type="SAM" id="MobiDB-lite"/>
    </source>
</evidence>
<evidence type="ECO:0000313" key="3">
    <source>
        <dbReference type="Proteomes" id="UP001190700"/>
    </source>
</evidence>
<feature type="compositionally biased region" description="Basic and acidic residues" evidence="1">
    <location>
        <begin position="182"/>
        <end position="195"/>
    </location>
</feature>
<dbReference type="Proteomes" id="UP001190700">
    <property type="component" value="Unassembled WGS sequence"/>
</dbReference>
<comment type="caution">
    <text evidence="2">The sequence shown here is derived from an EMBL/GenBank/DDBJ whole genome shotgun (WGS) entry which is preliminary data.</text>
</comment>
<evidence type="ECO:0000313" key="2">
    <source>
        <dbReference type="EMBL" id="KAK3261893.1"/>
    </source>
</evidence>
<feature type="compositionally biased region" description="Low complexity" evidence="1">
    <location>
        <begin position="80"/>
        <end position="91"/>
    </location>
</feature>
<dbReference type="EMBL" id="LGRX02016577">
    <property type="protein sequence ID" value="KAK3261893.1"/>
    <property type="molecule type" value="Genomic_DNA"/>
</dbReference>
<feature type="region of interest" description="Disordered" evidence="1">
    <location>
        <begin position="80"/>
        <end position="103"/>
    </location>
</feature>
<sequence length="228" mass="25288">MLLSKEYAKGKAEGSRQLSAIPLSLDLPRKGKKIGSGRGALQGLVPSRASSTSCFRKSILCFSITQSVGLVDTLPSKAAASEQKAEASQPSISVKRKRRRPTSEIRNLEQYTTFVEDVLQPTTAHYGGMGVARPSIWIDLEDPNYLKRFEKVYNEFVQGCNGQKKRVKSEQDKNMLWRQLSNKDKPAVPQTERKSSKAANKLQKKQKGGQAKSGLSREEQIEAYIASL</sequence>
<keyword evidence="3" id="KW-1185">Reference proteome</keyword>
<gene>
    <name evidence="2" type="ORF">CYMTET_29229</name>
</gene>
<proteinExistence type="predicted"/>
<dbReference type="AlphaFoldDB" id="A0AAE0FLF2"/>
<feature type="region of interest" description="Disordered" evidence="1">
    <location>
        <begin position="182"/>
        <end position="216"/>
    </location>
</feature>
<accession>A0AAE0FLF2</accession>
<reference evidence="2 3" key="1">
    <citation type="journal article" date="2015" name="Genome Biol. Evol.">
        <title>Comparative Genomics of a Bacterivorous Green Alga Reveals Evolutionary Causalities and Consequences of Phago-Mixotrophic Mode of Nutrition.</title>
        <authorList>
            <person name="Burns J.A."/>
            <person name="Paasch A."/>
            <person name="Narechania A."/>
            <person name="Kim E."/>
        </authorList>
    </citation>
    <scope>NUCLEOTIDE SEQUENCE [LARGE SCALE GENOMIC DNA]</scope>
    <source>
        <strain evidence="2 3">PLY_AMNH</strain>
    </source>
</reference>
<organism evidence="2 3">
    <name type="scientific">Cymbomonas tetramitiformis</name>
    <dbReference type="NCBI Taxonomy" id="36881"/>
    <lineage>
        <taxon>Eukaryota</taxon>
        <taxon>Viridiplantae</taxon>
        <taxon>Chlorophyta</taxon>
        <taxon>Pyramimonadophyceae</taxon>
        <taxon>Pyramimonadales</taxon>
        <taxon>Pyramimonadaceae</taxon>
        <taxon>Cymbomonas</taxon>
    </lineage>
</organism>
<name>A0AAE0FLF2_9CHLO</name>